<reference evidence="2 3" key="1">
    <citation type="submission" date="2020-08" db="EMBL/GenBank/DDBJ databases">
        <title>Genomic Encyclopedia of Type Strains, Phase IV (KMG-IV): sequencing the most valuable type-strain genomes for metagenomic binning, comparative biology and taxonomic classification.</title>
        <authorList>
            <person name="Goeker M."/>
        </authorList>
    </citation>
    <scope>NUCLEOTIDE SEQUENCE [LARGE SCALE GENOMIC DNA]</scope>
    <source>
        <strain evidence="2 3">YC6723</strain>
    </source>
</reference>
<feature type="transmembrane region" description="Helical" evidence="1">
    <location>
        <begin position="12"/>
        <end position="36"/>
    </location>
</feature>
<dbReference type="InterPro" id="IPR003425">
    <property type="entry name" value="CCB3/YggT"/>
</dbReference>
<keyword evidence="1" id="KW-0812">Transmembrane</keyword>
<dbReference type="AlphaFoldDB" id="A0A840FEB6"/>
<sequence>MLTLTIIQILQVLLDVVWWILIVQFVLSLLISFNVINTSNNFIRSLADGLDRLTDPLYRPIRRILPPSGGLDFAPMVVLIIVIILSRIILPNIAASILMSSAA</sequence>
<dbReference type="GO" id="GO:0016020">
    <property type="term" value="C:membrane"/>
    <property type="evidence" value="ECO:0007669"/>
    <property type="project" value="InterPro"/>
</dbReference>
<comment type="caution">
    <text evidence="2">The sequence shown here is derived from an EMBL/GenBank/DDBJ whole genome shotgun (WGS) entry which is preliminary data.</text>
</comment>
<keyword evidence="3" id="KW-1185">Reference proteome</keyword>
<name>A0A840FEB6_9SPHN</name>
<organism evidence="2 3">
    <name type="scientific">Sphingomonas jinjuensis</name>
    <dbReference type="NCBI Taxonomy" id="535907"/>
    <lineage>
        <taxon>Bacteria</taxon>
        <taxon>Pseudomonadati</taxon>
        <taxon>Pseudomonadota</taxon>
        <taxon>Alphaproteobacteria</taxon>
        <taxon>Sphingomonadales</taxon>
        <taxon>Sphingomonadaceae</taxon>
        <taxon>Sphingomonas</taxon>
    </lineage>
</organism>
<dbReference type="Pfam" id="PF02325">
    <property type="entry name" value="CCB3_YggT"/>
    <property type="match status" value="1"/>
</dbReference>
<feature type="transmembrane region" description="Helical" evidence="1">
    <location>
        <begin position="73"/>
        <end position="90"/>
    </location>
</feature>
<protein>
    <submittedName>
        <fullName evidence="2">YggT family protein</fullName>
    </submittedName>
</protein>
<keyword evidence="1" id="KW-1133">Transmembrane helix</keyword>
<accession>A0A840FEB6</accession>
<dbReference type="Proteomes" id="UP000529795">
    <property type="component" value="Unassembled WGS sequence"/>
</dbReference>
<proteinExistence type="predicted"/>
<dbReference type="RefSeq" id="WP_183981898.1">
    <property type="nucleotide sequence ID" value="NZ_JACIEV010000001.1"/>
</dbReference>
<evidence type="ECO:0000256" key="1">
    <source>
        <dbReference type="SAM" id="Phobius"/>
    </source>
</evidence>
<evidence type="ECO:0000313" key="3">
    <source>
        <dbReference type="Proteomes" id="UP000529795"/>
    </source>
</evidence>
<evidence type="ECO:0000313" key="2">
    <source>
        <dbReference type="EMBL" id="MBB4152358.1"/>
    </source>
</evidence>
<dbReference type="EMBL" id="JACIEV010000001">
    <property type="protein sequence ID" value="MBB4152358.1"/>
    <property type="molecule type" value="Genomic_DNA"/>
</dbReference>
<gene>
    <name evidence="2" type="ORF">GGQ80_000234</name>
</gene>
<keyword evidence="1" id="KW-0472">Membrane</keyword>